<organism evidence="1">
    <name type="scientific">marine sediment metagenome</name>
    <dbReference type="NCBI Taxonomy" id="412755"/>
    <lineage>
        <taxon>unclassified sequences</taxon>
        <taxon>metagenomes</taxon>
        <taxon>ecological metagenomes</taxon>
    </lineage>
</organism>
<protein>
    <recommendedName>
        <fullName evidence="2">GATA-type domain-containing protein</fullName>
    </recommendedName>
</protein>
<comment type="caution">
    <text evidence="1">The sequence shown here is derived from an EMBL/GenBank/DDBJ whole genome shotgun (WGS) entry which is preliminary data.</text>
</comment>
<proteinExistence type="predicted"/>
<evidence type="ECO:0000313" key="1">
    <source>
        <dbReference type="EMBL" id="KKL06700.1"/>
    </source>
</evidence>
<evidence type="ECO:0008006" key="2">
    <source>
        <dbReference type="Google" id="ProtNLM"/>
    </source>
</evidence>
<reference evidence="1" key="1">
    <citation type="journal article" date="2015" name="Nature">
        <title>Complex archaea that bridge the gap between prokaryotes and eukaryotes.</title>
        <authorList>
            <person name="Spang A."/>
            <person name="Saw J.H."/>
            <person name="Jorgensen S.L."/>
            <person name="Zaremba-Niedzwiedzka K."/>
            <person name="Martijn J."/>
            <person name="Lind A.E."/>
            <person name="van Eijk R."/>
            <person name="Schleper C."/>
            <person name="Guy L."/>
            <person name="Ettema T.J."/>
        </authorList>
    </citation>
    <scope>NUCLEOTIDE SEQUENCE</scope>
</reference>
<dbReference type="EMBL" id="LAZR01043598">
    <property type="protein sequence ID" value="KKL06700.1"/>
    <property type="molecule type" value="Genomic_DNA"/>
</dbReference>
<accession>A0A0F9ABA2</accession>
<dbReference type="AlphaFoldDB" id="A0A0F9ABA2"/>
<gene>
    <name evidence="1" type="ORF">LCGC14_2593420</name>
</gene>
<sequence>MIFLKFQYNLKILTNKDLKYHTNIYKDTMKEIILKGIKTNSCDNCGGNNIYYWKEDKEEVNFKCQKCGAFYQIPFKYRKKICYE</sequence>
<name>A0A0F9ABA2_9ZZZZ</name>